<evidence type="ECO:0000256" key="3">
    <source>
        <dbReference type="ARBA" id="ARBA00012438"/>
    </source>
</evidence>
<keyword evidence="7" id="KW-0547">Nucleotide-binding</keyword>
<dbReference type="InterPro" id="IPR036097">
    <property type="entry name" value="HisK_dim/P_sf"/>
</dbReference>
<dbReference type="InterPro" id="IPR001789">
    <property type="entry name" value="Sig_transdc_resp-reg_receiver"/>
</dbReference>
<dbReference type="SMART" id="SM00448">
    <property type="entry name" value="REC"/>
    <property type="match status" value="2"/>
</dbReference>
<sequence>MEHFPQKILFVEDDEIDQIAFERFAQRATFPYAYEIASSVQEAQEHIHGNSFDAAVIDYSLEDGTAFDLFEKLPNTPIIVVTGLGNEEIAVRAMKAGAYDYLIKDREGNHLKTLALIIEKAIRRKQREEELSTYKEHLEELVALRTEELTKEIEERKRAEHALQEVQRQLERRVEERTAELQQANAQLARASHHKDEFLANMSHELRTPLNAILGYAQILKSAENLTDRQREGLETIKSSGEHLLTMINEILDLSKIEAGSLTLQVNEFHFLDFLAYIAKITRIRAEQKGLCFIYEPDPQLPTGVCADEKRLREVLINILSNAVKFTEQGSVTFHIRRIELSNLQPPIVTIQFSIEDTGIGIPSDQLDEIFLPFRQVAQSYSALEGTGLGLAISRKLVTLMGSELHVSSIIGQGSRFWFDVNLPQVSRFVAQKQEYAPQIVGYRGIPRTVLVVDDDAHNRDVLVGMLLPLGFHAIEAANGQECLEQATTYHPDIILLDLRMPLMDGYETVKYLRNIPALHQVAIVAVSASVFEETRQRAIQSGFQDFLIKPLQREHLLKLLQRYLQLEWIYENIPDEMNPVTPHAAQTQTEFIPLPPEDAENIRQLAHLGITRRILSILDQLERQDTTYIPLVNTLRQLAKTYQFDRILTLLESRG</sequence>
<dbReference type="Pfam" id="PF00072">
    <property type="entry name" value="Response_reg"/>
    <property type="match status" value="2"/>
</dbReference>
<accession>A0A081BZB9</accession>
<dbReference type="Gene3D" id="3.40.50.2300">
    <property type="match status" value="2"/>
</dbReference>
<evidence type="ECO:0000313" key="18">
    <source>
        <dbReference type="Proteomes" id="UP000030661"/>
    </source>
</evidence>
<keyword evidence="11" id="KW-0902">Two-component regulatory system</keyword>
<dbReference type="STRING" id="1499967.U27_04641"/>
<evidence type="ECO:0000256" key="5">
    <source>
        <dbReference type="ARBA" id="ARBA00022679"/>
    </source>
</evidence>
<evidence type="ECO:0000259" key="15">
    <source>
        <dbReference type="PROSITE" id="PS50109"/>
    </source>
</evidence>
<evidence type="ECO:0000256" key="7">
    <source>
        <dbReference type="ARBA" id="ARBA00022741"/>
    </source>
</evidence>
<dbReference type="EC" id="2.7.13.3" evidence="3"/>
<evidence type="ECO:0000256" key="12">
    <source>
        <dbReference type="ARBA" id="ARBA00023136"/>
    </source>
</evidence>
<dbReference type="SUPFAM" id="SSF55874">
    <property type="entry name" value="ATPase domain of HSP90 chaperone/DNA topoisomerase II/histidine kinase"/>
    <property type="match status" value="1"/>
</dbReference>
<feature type="domain" description="Histidine kinase" evidence="15">
    <location>
        <begin position="201"/>
        <end position="425"/>
    </location>
</feature>
<dbReference type="PRINTS" id="PR00344">
    <property type="entry name" value="BCTRLSENSOR"/>
</dbReference>
<dbReference type="CDD" id="cd00156">
    <property type="entry name" value="REC"/>
    <property type="match status" value="1"/>
</dbReference>
<organism evidence="17">
    <name type="scientific">Vecturithrix granuli</name>
    <dbReference type="NCBI Taxonomy" id="1499967"/>
    <lineage>
        <taxon>Bacteria</taxon>
        <taxon>Candidatus Moduliflexota</taxon>
        <taxon>Candidatus Vecturitrichia</taxon>
        <taxon>Candidatus Vecturitrichales</taxon>
        <taxon>Candidatus Vecturitrichaceae</taxon>
        <taxon>Candidatus Vecturithrix</taxon>
    </lineage>
</organism>
<dbReference type="CDD" id="cd16922">
    <property type="entry name" value="HATPase_EvgS-ArcB-TorS-like"/>
    <property type="match status" value="1"/>
</dbReference>
<evidence type="ECO:0000259" key="16">
    <source>
        <dbReference type="PROSITE" id="PS50110"/>
    </source>
</evidence>
<dbReference type="PANTHER" id="PTHR45339">
    <property type="entry name" value="HYBRID SIGNAL TRANSDUCTION HISTIDINE KINASE J"/>
    <property type="match status" value="1"/>
</dbReference>
<dbReference type="GO" id="GO:0005524">
    <property type="term" value="F:ATP binding"/>
    <property type="evidence" value="ECO:0007669"/>
    <property type="project" value="UniProtKB-KW"/>
</dbReference>
<dbReference type="HOGENOM" id="CLU_000445_114_15_0"/>
<reference evidence="17" key="1">
    <citation type="journal article" date="2015" name="PeerJ">
        <title>First genomic representation of candidate bacterial phylum KSB3 points to enhanced environmental sensing as a trigger of wastewater bulking.</title>
        <authorList>
            <person name="Sekiguchi Y."/>
            <person name="Ohashi A."/>
            <person name="Parks D.H."/>
            <person name="Yamauchi T."/>
            <person name="Tyson G.W."/>
            <person name="Hugenholtz P."/>
        </authorList>
    </citation>
    <scope>NUCLEOTIDE SEQUENCE [LARGE SCALE GENOMIC DNA]</scope>
</reference>
<evidence type="ECO:0000256" key="2">
    <source>
        <dbReference type="ARBA" id="ARBA00004370"/>
    </source>
</evidence>
<dbReference type="SMART" id="SM00388">
    <property type="entry name" value="HisKA"/>
    <property type="match status" value="1"/>
</dbReference>
<proteinExistence type="predicted"/>
<dbReference type="InterPro" id="IPR011006">
    <property type="entry name" value="CheY-like_superfamily"/>
</dbReference>
<keyword evidence="18" id="KW-1185">Reference proteome</keyword>
<dbReference type="InterPro" id="IPR036890">
    <property type="entry name" value="HATPase_C_sf"/>
</dbReference>
<evidence type="ECO:0000256" key="9">
    <source>
        <dbReference type="ARBA" id="ARBA00022840"/>
    </source>
</evidence>
<feature type="modified residue" description="4-aspartylphosphate" evidence="13">
    <location>
        <position position="58"/>
    </location>
</feature>
<dbReference type="InterPro" id="IPR003661">
    <property type="entry name" value="HisK_dim/P_dom"/>
</dbReference>
<keyword evidence="12" id="KW-0472">Membrane</keyword>
<dbReference type="AlphaFoldDB" id="A0A081BZB9"/>
<dbReference type="GO" id="GO:0016020">
    <property type="term" value="C:membrane"/>
    <property type="evidence" value="ECO:0007669"/>
    <property type="project" value="UniProtKB-SubCell"/>
</dbReference>
<feature type="modified residue" description="4-aspartylphosphate" evidence="13">
    <location>
        <position position="498"/>
    </location>
</feature>
<dbReference type="FunFam" id="3.30.565.10:FF:000010">
    <property type="entry name" value="Sensor histidine kinase RcsC"/>
    <property type="match status" value="1"/>
</dbReference>
<evidence type="ECO:0000256" key="6">
    <source>
        <dbReference type="ARBA" id="ARBA00022692"/>
    </source>
</evidence>
<protein>
    <recommendedName>
        <fullName evidence="3">histidine kinase</fullName>
        <ecNumber evidence="3">2.7.13.3</ecNumber>
    </recommendedName>
</protein>
<dbReference type="EMBL" id="DF820466">
    <property type="protein sequence ID" value="GAK57674.1"/>
    <property type="molecule type" value="Genomic_DNA"/>
</dbReference>
<keyword evidence="8 17" id="KW-0418">Kinase</keyword>
<dbReference type="Pfam" id="PF00512">
    <property type="entry name" value="HisKA"/>
    <property type="match status" value="1"/>
</dbReference>
<gene>
    <name evidence="17" type="ORF">U27_04641</name>
</gene>
<keyword evidence="4 13" id="KW-0597">Phosphoprotein</keyword>
<dbReference type="Pfam" id="PF02518">
    <property type="entry name" value="HATPase_c"/>
    <property type="match status" value="1"/>
</dbReference>
<evidence type="ECO:0000256" key="1">
    <source>
        <dbReference type="ARBA" id="ARBA00000085"/>
    </source>
</evidence>
<dbReference type="eggNOG" id="COG2205">
    <property type="taxonomic scope" value="Bacteria"/>
</dbReference>
<dbReference type="PANTHER" id="PTHR45339:SF1">
    <property type="entry name" value="HYBRID SIGNAL TRANSDUCTION HISTIDINE KINASE J"/>
    <property type="match status" value="1"/>
</dbReference>
<evidence type="ECO:0000256" key="14">
    <source>
        <dbReference type="SAM" id="Coils"/>
    </source>
</evidence>
<dbReference type="GO" id="GO:0000155">
    <property type="term" value="F:phosphorelay sensor kinase activity"/>
    <property type="evidence" value="ECO:0007669"/>
    <property type="project" value="InterPro"/>
</dbReference>
<evidence type="ECO:0000256" key="13">
    <source>
        <dbReference type="PROSITE-ProRule" id="PRU00169"/>
    </source>
</evidence>
<dbReference type="InterPro" id="IPR004358">
    <property type="entry name" value="Sig_transdc_His_kin-like_C"/>
</dbReference>
<dbReference type="InterPro" id="IPR005467">
    <property type="entry name" value="His_kinase_dom"/>
</dbReference>
<dbReference type="PROSITE" id="PS50109">
    <property type="entry name" value="HIS_KIN"/>
    <property type="match status" value="1"/>
</dbReference>
<dbReference type="CDD" id="cd17546">
    <property type="entry name" value="REC_hyHK_CKI1_RcsC-like"/>
    <property type="match status" value="1"/>
</dbReference>
<keyword evidence="10" id="KW-1133">Transmembrane helix</keyword>
<evidence type="ECO:0000256" key="8">
    <source>
        <dbReference type="ARBA" id="ARBA00022777"/>
    </source>
</evidence>
<dbReference type="Gene3D" id="1.10.287.130">
    <property type="match status" value="1"/>
</dbReference>
<feature type="domain" description="Response regulatory" evidence="16">
    <location>
        <begin position="7"/>
        <end position="119"/>
    </location>
</feature>
<feature type="coiled-coil region" evidence="14">
    <location>
        <begin position="124"/>
        <end position="201"/>
    </location>
</feature>
<dbReference type="FunFam" id="1.10.287.130:FF:000004">
    <property type="entry name" value="Ethylene receptor 1"/>
    <property type="match status" value="1"/>
</dbReference>
<keyword evidence="9" id="KW-0067">ATP-binding</keyword>
<feature type="domain" description="Response regulatory" evidence="16">
    <location>
        <begin position="449"/>
        <end position="565"/>
    </location>
</feature>
<keyword evidence="6" id="KW-0812">Transmembrane</keyword>
<evidence type="ECO:0000256" key="4">
    <source>
        <dbReference type="ARBA" id="ARBA00022553"/>
    </source>
</evidence>
<dbReference type="PROSITE" id="PS50110">
    <property type="entry name" value="RESPONSE_REGULATORY"/>
    <property type="match status" value="2"/>
</dbReference>
<evidence type="ECO:0000256" key="11">
    <source>
        <dbReference type="ARBA" id="ARBA00023012"/>
    </source>
</evidence>
<evidence type="ECO:0000256" key="10">
    <source>
        <dbReference type="ARBA" id="ARBA00022989"/>
    </source>
</evidence>
<dbReference type="InterPro" id="IPR003594">
    <property type="entry name" value="HATPase_dom"/>
</dbReference>
<dbReference type="CDD" id="cd00082">
    <property type="entry name" value="HisKA"/>
    <property type="match status" value="1"/>
</dbReference>
<keyword evidence="5" id="KW-0808">Transferase</keyword>
<comment type="catalytic activity">
    <reaction evidence="1">
        <text>ATP + protein L-histidine = ADP + protein N-phospho-L-histidine.</text>
        <dbReference type="EC" id="2.7.13.3"/>
    </reaction>
</comment>
<dbReference type="SUPFAM" id="SSF52172">
    <property type="entry name" value="CheY-like"/>
    <property type="match status" value="2"/>
</dbReference>
<comment type="subcellular location">
    <subcellularLocation>
        <location evidence="2">Membrane</location>
    </subcellularLocation>
</comment>
<dbReference type="Proteomes" id="UP000030661">
    <property type="component" value="Unassembled WGS sequence"/>
</dbReference>
<evidence type="ECO:0000313" key="17">
    <source>
        <dbReference type="EMBL" id="GAK57674.1"/>
    </source>
</evidence>
<name>A0A081BZB9_VECG1</name>
<dbReference type="Gene3D" id="3.30.565.10">
    <property type="entry name" value="Histidine kinase-like ATPase, C-terminal domain"/>
    <property type="match status" value="1"/>
</dbReference>
<dbReference type="SUPFAM" id="SSF47384">
    <property type="entry name" value="Homodimeric domain of signal transducing histidine kinase"/>
    <property type="match status" value="1"/>
</dbReference>
<dbReference type="SMART" id="SM00387">
    <property type="entry name" value="HATPase_c"/>
    <property type="match status" value="1"/>
</dbReference>
<keyword evidence="14" id="KW-0175">Coiled coil</keyword>